<accession>A0A9X4XQ65</accession>
<dbReference type="FunFam" id="1.10.3470.10:FF:000003">
    <property type="entry name" value="Iron ABC transporter permease SitD"/>
    <property type="match status" value="1"/>
</dbReference>
<feature type="transmembrane region" description="Helical" evidence="7">
    <location>
        <begin position="138"/>
        <end position="156"/>
    </location>
</feature>
<sequence length="293" mass="30454">MDGLVAELLVPFAYEYMRKAIWVSALVGGTCAFLSAFLMLKGWSLMGDALAHSIVPGVAVAAIVGAPFSVGAFAAGLLAALAMLFVRRQTRLREDAVIGLVFTTLFALGLLIASMRPTTVSIQTIVLGNILAIADEDVVQVVIIAVASLAIMAVIWKDLMVTFFDEAHARSIGLPVTALKVVFFTLLAACTVAALQTVGACLVIAMVVTPGATAYLLTDRFGRLIGLAVAIGVATSAVGAYLSYFLDGATGGVIVSLQTLLFLAAFLLAPKHGLLAARRRATARDVVSAGGVR</sequence>
<evidence type="ECO:0000313" key="9">
    <source>
        <dbReference type="Proteomes" id="UP000438991"/>
    </source>
</evidence>
<keyword evidence="6" id="KW-0813">Transport</keyword>
<comment type="caution">
    <text evidence="8">The sequence shown here is derived from an EMBL/GenBank/DDBJ whole genome shotgun (WGS) entry which is preliminary data.</text>
</comment>
<proteinExistence type="inferred from homology"/>
<name>A0A9X4XQ65_9BRAD</name>
<feature type="transmembrane region" description="Helical" evidence="7">
    <location>
        <begin position="97"/>
        <end position="118"/>
    </location>
</feature>
<dbReference type="CDD" id="cd06550">
    <property type="entry name" value="TM_ABC_iron-siderophores_like"/>
    <property type="match status" value="1"/>
</dbReference>
<dbReference type="InterPro" id="IPR037294">
    <property type="entry name" value="ABC_BtuC-like"/>
</dbReference>
<evidence type="ECO:0008006" key="10">
    <source>
        <dbReference type="Google" id="ProtNLM"/>
    </source>
</evidence>
<evidence type="ECO:0000256" key="6">
    <source>
        <dbReference type="RuleBase" id="RU003943"/>
    </source>
</evidence>
<evidence type="ECO:0000256" key="4">
    <source>
        <dbReference type="ARBA" id="ARBA00022989"/>
    </source>
</evidence>
<evidence type="ECO:0000256" key="3">
    <source>
        <dbReference type="ARBA" id="ARBA00022692"/>
    </source>
</evidence>
<dbReference type="EMBL" id="WNKV01000017">
    <property type="protein sequence ID" value="MTW18414.1"/>
    <property type="molecule type" value="Genomic_DNA"/>
</dbReference>
<dbReference type="Pfam" id="PF00950">
    <property type="entry name" value="ABC-3"/>
    <property type="match status" value="1"/>
</dbReference>
<keyword evidence="4 7" id="KW-1133">Transmembrane helix</keyword>
<keyword evidence="3 6" id="KW-0812">Transmembrane</keyword>
<evidence type="ECO:0000256" key="7">
    <source>
        <dbReference type="SAM" id="Phobius"/>
    </source>
</evidence>
<dbReference type="Gene3D" id="1.10.3470.10">
    <property type="entry name" value="ABC transporter involved in vitamin B12 uptake, BtuC"/>
    <property type="match status" value="1"/>
</dbReference>
<feature type="transmembrane region" description="Helical" evidence="7">
    <location>
        <begin position="168"/>
        <end position="189"/>
    </location>
</feature>
<dbReference type="PANTHER" id="PTHR30477:SF13">
    <property type="entry name" value="IRON TRANSPORT SYSTEM MEMBRANE PROTEIN HI_0360-RELATED"/>
    <property type="match status" value="1"/>
</dbReference>
<dbReference type="Proteomes" id="UP000438991">
    <property type="component" value="Unassembled WGS sequence"/>
</dbReference>
<dbReference type="GO" id="GO:0055085">
    <property type="term" value="P:transmembrane transport"/>
    <property type="evidence" value="ECO:0007669"/>
    <property type="project" value="InterPro"/>
</dbReference>
<dbReference type="RefSeq" id="WP_155480878.1">
    <property type="nucleotide sequence ID" value="NZ_WNKV01000017.1"/>
</dbReference>
<comment type="similarity">
    <text evidence="2 6">Belongs to the ABC-3 integral membrane protein family.</text>
</comment>
<evidence type="ECO:0000256" key="2">
    <source>
        <dbReference type="ARBA" id="ARBA00008034"/>
    </source>
</evidence>
<dbReference type="PANTHER" id="PTHR30477">
    <property type="entry name" value="ABC-TRANSPORTER METAL-BINDING PROTEIN"/>
    <property type="match status" value="1"/>
</dbReference>
<evidence type="ECO:0000256" key="5">
    <source>
        <dbReference type="ARBA" id="ARBA00023136"/>
    </source>
</evidence>
<dbReference type="GO" id="GO:0010043">
    <property type="term" value="P:response to zinc ion"/>
    <property type="evidence" value="ECO:0007669"/>
    <property type="project" value="TreeGrafter"/>
</dbReference>
<feature type="transmembrane region" description="Helical" evidence="7">
    <location>
        <begin position="252"/>
        <end position="270"/>
    </location>
</feature>
<dbReference type="AlphaFoldDB" id="A0A9X4XQ65"/>
<evidence type="ECO:0000256" key="1">
    <source>
        <dbReference type="ARBA" id="ARBA00004141"/>
    </source>
</evidence>
<organism evidence="8 9">
    <name type="scientific">Rhodoplanes serenus</name>
    <dbReference type="NCBI Taxonomy" id="200615"/>
    <lineage>
        <taxon>Bacteria</taxon>
        <taxon>Pseudomonadati</taxon>
        <taxon>Pseudomonadota</taxon>
        <taxon>Alphaproteobacteria</taxon>
        <taxon>Hyphomicrobiales</taxon>
        <taxon>Nitrobacteraceae</taxon>
        <taxon>Rhodoplanes</taxon>
    </lineage>
</organism>
<keyword evidence="5 7" id="KW-0472">Membrane</keyword>
<comment type="subcellular location">
    <subcellularLocation>
        <location evidence="6">Cell membrane</location>
        <topology evidence="6">Multi-pass membrane protein</topology>
    </subcellularLocation>
    <subcellularLocation>
        <location evidence="1">Membrane</location>
        <topology evidence="1">Multi-pass membrane protein</topology>
    </subcellularLocation>
</comment>
<feature type="transmembrane region" description="Helical" evidence="7">
    <location>
        <begin position="224"/>
        <end position="246"/>
    </location>
</feature>
<dbReference type="InterPro" id="IPR001626">
    <property type="entry name" value="ABC_TroCD"/>
</dbReference>
<feature type="transmembrane region" description="Helical" evidence="7">
    <location>
        <begin position="60"/>
        <end position="85"/>
    </location>
</feature>
<feature type="transmembrane region" description="Helical" evidence="7">
    <location>
        <begin position="20"/>
        <end position="40"/>
    </location>
</feature>
<feature type="transmembrane region" description="Helical" evidence="7">
    <location>
        <begin position="195"/>
        <end position="217"/>
    </location>
</feature>
<reference evidence="8 9" key="1">
    <citation type="submission" date="2019-11" db="EMBL/GenBank/DDBJ databases">
        <title>Whole-genome sequence of Rhodoplanes serenus DSM 18633, type strain.</title>
        <authorList>
            <person name="Kyndt J.A."/>
            <person name="Meyer T.E."/>
        </authorList>
    </citation>
    <scope>NUCLEOTIDE SEQUENCE [LARGE SCALE GENOMIC DNA]</scope>
    <source>
        <strain evidence="8 9">DSM 18633</strain>
    </source>
</reference>
<dbReference type="SUPFAM" id="SSF81345">
    <property type="entry name" value="ABC transporter involved in vitamin B12 uptake, BtuC"/>
    <property type="match status" value="1"/>
</dbReference>
<gene>
    <name evidence="8" type="ORF">GJ689_19625</name>
</gene>
<dbReference type="GO" id="GO:0071281">
    <property type="term" value="P:cellular response to iron ion"/>
    <property type="evidence" value="ECO:0007669"/>
    <property type="project" value="UniProtKB-ARBA"/>
</dbReference>
<protein>
    <recommendedName>
        <fullName evidence="10">Iron chelate uptake ABC transporter family permease subunit</fullName>
    </recommendedName>
</protein>
<dbReference type="GO" id="GO:0043190">
    <property type="term" value="C:ATP-binding cassette (ABC) transporter complex"/>
    <property type="evidence" value="ECO:0007669"/>
    <property type="project" value="InterPro"/>
</dbReference>
<evidence type="ECO:0000313" key="8">
    <source>
        <dbReference type="EMBL" id="MTW18414.1"/>
    </source>
</evidence>